<dbReference type="EMBL" id="JADOGI010000320">
    <property type="protein sequence ID" value="MBF8193809.1"/>
    <property type="molecule type" value="Genomic_DNA"/>
</dbReference>
<protein>
    <submittedName>
        <fullName evidence="3">Uncharacterized protein</fullName>
    </submittedName>
</protein>
<feature type="transmembrane region" description="Helical" evidence="2">
    <location>
        <begin position="98"/>
        <end position="118"/>
    </location>
</feature>
<keyword evidence="2" id="KW-0812">Transmembrane</keyword>
<organism evidence="3 4">
    <name type="scientific">Nonomuraea cypriaca</name>
    <dbReference type="NCBI Taxonomy" id="1187855"/>
    <lineage>
        <taxon>Bacteria</taxon>
        <taxon>Bacillati</taxon>
        <taxon>Actinomycetota</taxon>
        <taxon>Actinomycetes</taxon>
        <taxon>Streptosporangiales</taxon>
        <taxon>Streptosporangiaceae</taxon>
        <taxon>Nonomuraea</taxon>
    </lineage>
</organism>
<evidence type="ECO:0000313" key="3">
    <source>
        <dbReference type="EMBL" id="MBF8193809.1"/>
    </source>
</evidence>
<keyword evidence="2" id="KW-0472">Membrane</keyword>
<gene>
    <name evidence="3" type="ORF">ITP53_50660</name>
</gene>
<dbReference type="RefSeq" id="WP_195902658.1">
    <property type="nucleotide sequence ID" value="NZ_JADOGI010000320.1"/>
</dbReference>
<evidence type="ECO:0000313" key="4">
    <source>
        <dbReference type="Proteomes" id="UP000605361"/>
    </source>
</evidence>
<reference evidence="3" key="1">
    <citation type="submission" date="2020-11" db="EMBL/GenBank/DDBJ databases">
        <title>Whole-genome analyses of Nonomuraea sp. K274.</title>
        <authorList>
            <person name="Veyisoglu A."/>
        </authorList>
    </citation>
    <scope>NUCLEOTIDE SEQUENCE</scope>
    <source>
        <strain evidence="3">K274</strain>
    </source>
</reference>
<keyword evidence="2" id="KW-1133">Transmembrane helix</keyword>
<proteinExistence type="predicted"/>
<feature type="transmembrane region" description="Helical" evidence="2">
    <location>
        <begin position="70"/>
        <end position="92"/>
    </location>
</feature>
<keyword evidence="4" id="KW-1185">Reference proteome</keyword>
<evidence type="ECO:0000256" key="1">
    <source>
        <dbReference type="SAM" id="MobiDB-lite"/>
    </source>
</evidence>
<comment type="caution">
    <text evidence="3">The sequence shown here is derived from an EMBL/GenBank/DDBJ whole genome shotgun (WGS) entry which is preliminary data.</text>
</comment>
<name>A0A931AMQ8_9ACTN</name>
<dbReference type="AlphaFoldDB" id="A0A931AMQ8"/>
<sequence>MYIHQYHPQAYFDGAATWLAVHDDVVATRLNVDALVAEVAVTSWRSEDGRTFQRRMDAYLADLRSIEIRAVITALVLYTVGGALVAMIFFQFLVATAMAAVALWVVTAAVTPLSLAAARLTAMQCLIKLFEGYRAVESLLDTLLHGCAAALSATVVVDVGYEAAHDDPFSARLAEPHPAHHRVGTAAQRPGQHGTTLVLQHASPGVLGFRLGDEHEHVRLGHLLKVGEQRLVQAPVGVEELHQFHARIPAIPVLDERARLPFVLRVGDVDGHHPIARRQGGGQRVSGQPGDGVHRHHHQRAARLGQHRSLAEFEPRADPLPGAPRGQRTGRTVRAV</sequence>
<dbReference type="Proteomes" id="UP000605361">
    <property type="component" value="Unassembled WGS sequence"/>
</dbReference>
<evidence type="ECO:0000256" key="2">
    <source>
        <dbReference type="SAM" id="Phobius"/>
    </source>
</evidence>
<feature type="region of interest" description="Disordered" evidence="1">
    <location>
        <begin position="273"/>
        <end position="336"/>
    </location>
</feature>
<accession>A0A931AMQ8</accession>